<comment type="similarity">
    <text evidence="3 10">Belongs to the FliL family.</text>
</comment>
<keyword evidence="11" id="KW-0969">Cilium</keyword>
<dbReference type="Pfam" id="PF03748">
    <property type="entry name" value="FliL"/>
    <property type="match status" value="1"/>
</dbReference>
<evidence type="ECO:0000256" key="4">
    <source>
        <dbReference type="ARBA" id="ARBA00022475"/>
    </source>
</evidence>
<feature type="transmembrane region" description="Helical" evidence="10">
    <location>
        <begin position="26"/>
        <end position="48"/>
    </location>
</feature>
<dbReference type="GO" id="GO:0009425">
    <property type="term" value="C:bacterial-type flagellum basal body"/>
    <property type="evidence" value="ECO:0007669"/>
    <property type="project" value="InterPro"/>
</dbReference>
<keyword evidence="6 10" id="KW-0812">Transmembrane</keyword>
<evidence type="ECO:0000256" key="6">
    <source>
        <dbReference type="ARBA" id="ARBA00022692"/>
    </source>
</evidence>
<dbReference type="Proteomes" id="UP000199603">
    <property type="component" value="Unassembled WGS sequence"/>
</dbReference>
<dbReference type="RefSeq" id="WP_091241930.1">
    <property type="nucleotide sequence ID" value="NZ_FNAG01000004.1"/>
</dbReference>
<keyword evidence="9 10" id="KW-0472">Membrane</keyword>
<evidence type="ECO:0000313" key="12">
    <source>
        <dbReference type="Proteomes" id="UP000199603"/>
    </source>
</evidence>
<evidence type="ECO:0000256" key="2">
    <source>
        <dbReference type="ARBA" id="ARBA00004162"/>
    </source>
</evidence>
<evidence type="ECO:0000256" key="7">
    <source>
        <dbReference type="ARBA" id="ARBA00022779"/>
    </source>
</evidence>
<comment type="subcellular location">
    <subcellularLocation>
        <location evidence="10">Cell inner membrane</location>
    </subcellularLocation>
    <subcellularLocation>
        <location evidence="2">Cell membrane</location>
        <topology evidence="2">Single-pass membrane protein</topology>
    </subcellularLocation>
</comment>
<dbReference type="GO" id="GO:0071978">
    <property type="term" value="P:bacterial-type flagellum-dependent swarming motility"/>
    <property type="evidence" value="ECO:0007669"/>
    <property type="project" value="TreeGrafter"/>
</dbReference>
<keyword evidence="10" id="KW-0997">Cell inner membrane</keyword>
<evidence type="ECO:0000256" key="1">
    <source>
        <dbReference type="ARBA" id="ARBA00002254"/>
    </source>
</evidence>
<evidence type="ECO:0000256" key="3">
    <source>
        <dbReference type="ARBA" id="ARBA00008281"/>
    </source>
</evidence>
<organism evidence="11 12">
    <name type="scientific">Aquimonas voraii</name>
    <dbReference type="NCBI Taxonomy" id="265719"/>
    <lineage>
        <taxon>Bacteria</taxon>
        <taxon>Pseudomonadati</taxon>
        <taxon>Pseudomonadota</taxon>
        <taxon>Gammaproteobacteria</taxon>
        <taxon>Lysobacterales</taxon>
        <taxon>Lysobacteraceae</taxon>
        <taxon>Aquimonas</taxon>
    </lineage>
</organism>
<dbReference type="InterPro" id="IPR005503">
    <property type="entry name" value="FliL"/>
</dbReference>
<dbReference type="STRING" id="265719.SAMN04488509_104176"/>
<evidence type="ECO:0000256" key="5">
    <source>
        <dbReference type="ARBA" id="ARBA00022500"/>
    </source>
</evidence>
<sequence>MAAKPSAKPAAAPAAAAEAPKKGFPVMLVLIVLLAGLGAGGAAAFFLLPKPAGDAASAEPAKPARKPVDAGAPAQYVPLQPAFVVNLADEGSTRYLQTEVQLSSRDPQVIADIGTHSPAIRNALLMLFAKKTQGELRSVEGREQLQKDALAEVNRVLKAETGYEGVDALFFTSFVTQ</sequence>
<evidence type="ECO:0000256" key="10">
    <source>
        <dbReference type="RuleBase" id="RU364125"/>
    </source>
</evidence>
<comment type="function">
    <text evidence="1 10">Controls the rotational direction of flagella during chemotaxis.</text>
</comment>
<proteinExistence type="inferred from homology"/>
<name>A0A1G6W7S8_9GAMM</name>
<dbReference type="AlphaFoldDB" id="A0A1G6W7S8"/>
<keyword evidence="11" id="KW-0282">Flagellum</keyword>
<keyword evidence="8 10" id="KW-1133">Transmembrane helix</keyword>
<keyword evidence="7 10" id="KW-0283">Flagellar rotation</keyword>
<protein>
    <recommendedName>
        <fullName evidence="10">Flagellar protein FliL</fullName>
    </recommendedName>
</protein>
<evidence type="ECO:0000313" key="11">
    <source>
        <dbReference type="EMBL" id="SDD61881.1"/>
    </source>
</evidence>
<dbReference type="OrthoDB" id="5616092at2"/>
<accession>A0A1G6W7S8</accession>
<keyword evidence="11" id="KW-0966">Cell projection</keyword>
<dbReference type="EMBL" id="FNAG01000004">
    <property type="protein sequence ID" value="SDD61881.1"/>
    <property type="molecule type" value="Genomic_DNA"/>
</dbReference>
<gene>
    <name evidence="11" type="ORF">SAMN04488509_104176</name>
</gene>
<evidence type="ECO:0000256" key="9">
    <source>
        <dbReference type="ARBA" id="ARBA00023136"/>
    </source>
</evidence>
<keyword evidence="5 10" id="KW-0145">Chemotaxis</keyword>
<keyword evidence="12" id="KW-1185">Reference proteome</keyword>
<dbReference type="PANTHER" id="PTHR35091">
    <property type="entry name" value="FLAGELLAR PROTEIN FLIL"/>
    <property type="match status" value="1"/>
</dbReference>
<keyword evidence="4" id="KW-1003">Cell membrane</keyword>
<dbReference type="PANTHER" id="PTHR35091:SF2">
    <property type="entry name" value="FLAGELLAR PROTEIN FLIL"/>
    <property type="match status" value="1"/>
</dbReference>
<dbReference type="GO" id="GO:0006935">
    <property type="term" value="P:chemotaxis"/>
    <property type="evidence" value="ECO:0007669"/>
    <property type="project" value="UniProtKB-KW"/>
</dbReference>
<evidence type="ECO:0000256" key="8">
    <source>
        <dbReference type="ARBA" id="ARBA00022989"/>
    </source>
</evidence>
<reference evidence="11 12" key="1">
    <citation type="submission" date="2016-10" db="EMBL/GenBank/DDBJ databases">
        <authorList>
            <person name="de Groot N.N."/>
        </authorList>
    </citation>
    <scope>NUCLEOTIDE SEQUENCE [LARGE SCALE GENOMIC DNA]</scope>
    <source>
        <strain evidence="11 12">DSM 16957</strain>
    </source>
</reference>
<dbReference type="GO" id="GO:0005886">
    <property type="term" value="C:plasma membrane"/>
    <property type="evidence" value="ECO:0007669"/>
    <property type="project" value="UniProtKB-SubCell"/>
</dbReference>